<reference evidence="1" key="1">
    <citation type="submission" date="2020-05" db="EMBL/GenBank/DDBJ databases">
        <title>Large-scale comparative analyses of tick genomes elucidate their genetic diversity and vector capacities.</title>
        <authorList>
            <person name="Jia N."/>
            <person name="Wang J."/>
            <person name="Shi W."/>
            <person name="Du L."/>
            <person name="Sun Y."/>
            <person name="Zhan W."/>
            <person name="Jiang J."/>
            <person name="Wang Q."/>
            <person name="Zhang B."/>
            <person name="Ji P."/>
            <person name="Sakyi L.B."/>
            <person name="Cui X."/>
            <person name="Yuan T."/>
            <person name="Jiang B."/>
            <person name="Yang W."/>
            <person name="Lam T.T.-Y."/>
            <person name="Chang Q."/>
            <person name="Ding S."/>
            <person name="Wang X."/>
            <person name="Zhu J."/>
            <person name="Ruan X."/>
            <person name="Zhao L."/>
            <person name="Wei J."/>
            <person name="Que T."/>
            <person name="Du C."/>
            <person name="Cheng J."/>
            <person name="Dai P."/>
            <person name="Han X."/>
            <person name="Huang E."/>
            <person name="Gao Y."/>
            <person name="Liu J."/>
            <person name="Shao H."/>
            <person name="Ye R."/>
            <person name="Li L."/>
            <person name="Wei W."/>
            <person name="Wang X."/>
            <person name="Wang C."/>
            <person name="Yang T."/>
            <person name="Huo Q."/>
            <person name="Li W."/>
            <person name="Guo W."/>
            <person name="Chen H."/>
            <person name="Zhou L."/>
            <person name="Ni X."/>
            <person name="Tian J."/>
            <person name="Zhou Y."/>
            <person name="Sheng Y."/>
            <person name="Liu T."/>
            <person name="Pan Y."/>
            <person name="Xia L."/>
            <person name="Li J."/>
            <person name="Zhao F."/>
            <person name="Cao W."/>
        </authorList>
    </citation>
    <scope>NUCLEOTIDE SEQUENCE</scope>
    <source>
        <strain evidence="1">Hyas-2018</strain>
    </source>
</reference>
<organism evidence="1 2">
    <name type="scientific">Hyalomma asiaticum</name>
    <name type="common">Tick</name>
    <dbReference type="NCBI Taxonomy" id="266040"/>
    <lineage>
        <taxon>Eukaryota</taxon>
        <taxon>Metazoa</taxon>
        <taxon>Ecdysozoa</taxon>
        <taxon>Arthropoda</taxon>
        <taxon>Chelicerata</taxon>
        <taxon>Arachnida</taxon>
        <taxon>Acari</taxon>
        <taxon>Parasitiformes</taxon>
        <taxon>Ixodida</taxon>
        <taxon>Ixodoidea</taxon>
        <taxon>Ixodidae</taxon>
        <taxon>Hyalomminae</taxon>
        <taxon>Hyalomma</taxon>
    </lineage>
</organism>
<evidence type="ECO:0000313" key="2">
    <source>
        <dbReference type="Proteomes" id="UP000821845"/>
    </source>
</evidence>
<accession>A0ACB7RWF4</accession>
<dbReference type="EMBL" id="CM023487">
    <property type="protein sequence ID" value="KAH6926540.1"/>
    <property type="molecule type" value="Genomic_DNA"/>
</dbReference>
<name>A0ACB7RWF4_HYAAI</name>
<keyword evidence="2" id="KW-1185">Reference proteome</keyword>
<dbReference type="Proteomes" id="UP000821845">
    <property type="component" value="Chromosome 7"/>
</dbReference>
<evidence type="ECO:0000313" key="1">
    <source>
        <dbReference type="EMBL" id="KAH6926540.1"/>
    </source>
</evidence>
<protein>
    <submittedName>
        <fullName evidence="1">Uncharacterized protein</fullName>
    </submittedName>
</protein>
<sequence>MDDMVIAEFEAPKLFSDDGRHREFAPGALARAMPGLREQRKNRQYCDVVFCSTDNTETWAHRFVMSDKYSGCYELFTIAKESLTPEQENDIQVPPIRAVIKDLEGDMIELLVDFAYQTQLHERIGLHNVVKVLELAETLMISDVRDHCLKTLKQNLEPENCIGTHYLACSRGYEHLAEESFRYLVRNFDQDGAISPRFAPLRVYGMSFVHHCREFEKVSTHPEIQGNGDSLKVLHVMHQTLTRPSMEVGEVAGVDLTPKLWLTPRVPRDILFVFGGWTSGATNNMLTYNCRAQKWRAVGSQNTPPRAYHGAAVFNSCIYFIGGFDGRECYHSMVCLDVTLARWSPKANMAYSRCYVSVAVLQASHDVGGFTGGAVLDTVECYDPSTDAWSRVSTMSSPRSGVKVVAYKDVLYIMGGYNGAERLSSMEQLDVRRARFSELPSMPHAKSNFSAVVLEGSIYTIGGFNGGDTAVTVSVFVIAFDGTTTVQLVERYDIAARKWHTAPQISINCSASAACIVQDVVNPCRRFRWEQRRWTNAVQEMDNRGAWKWVVAVP</sequence>
<comment type="caution">
    <text evidence="1">The sequence shown here is derived from an EMBL/GenBank/DDBJ whole genome shotgun (WGS) entry which is preliminary data.</text>
</comment>
<proteinExistence type="predicted"/>
<gene>
    <name evidence="1" type="ORF">HPB50_019747</name>
</gene>